<keyword evidence="7 15" id="KW-0067">ATP-binding</keyword>
<feature type="compositionally biased region" description="Low complexity" evidence="16">
    <location>
        <begin position="919"/>
        <end position="931"/>
    </location>
</feature>
<keyword evidence="6" id="KW-0269">Exonuclease</keyword>
<evidence type="ECO:0000313" key="20">
    <source>
        <dbReference type="Proteomes" id="UP001155128"/>
    </source>
</evidence>
<comment type="catalytic activity">
    <reaction evidence="11">
        <text>Couples ATP hydrolysis with the unwinding of duplex DNA by translocating in the 3'-5' direction.</text>
        <dbReference type="EC" id="5.6.2.4"/>
    </reaction>
</comment>
<dbReference type="Pfam" id="PF13361">
    <property type="entry name" value="UvrD_C"/>
    <property type="match status" value="1"/>
</dbReference>
<dbReference type="PROSITE" id="PS51217">
    <property type="entry name" value="UVRD_HELICASE_CTER"/>
    <property type="match status" value="1"/>
</dbReference>
<evidence type="ECO:0000256" key="5">
    <source>
        <dbReference type="ARBA" id="ARBA00022806"/>
    </source>
</evidence>
<feature type="region of interest" description="Disordered" evidence="16">
    <location>
        <begin position="1"/>
        <end position="30"/>
    </location>
</feature>
<evidence type="ECO:0000256" key="7">
    <source>
        <dbReference type="ARBA" id="ARBA00022840"/>
    </source>
</evidence>
<dbReference type="Proteomes" id="UP001155128">
    <property type="component" value="Unassembled WGS sequence"/>
</dbReference>
<sequence length="1134" mass="124024">MSGIDRLHPLMGTQDRASNPSGHAALSASAGTGKTHVLTSRVLRLLLRGVSPGAILCLTFTKAAAAEMAERISSRLADWVRLDEQKLRADLAALNEPTDADTQARARRLFAELLDTPGGLRIQTIHAFSQSLLASFPAEAGIAPGFEAIDDQAADELAEQVLADLAASAETSPRPEDRQFLDDLATMSLRMGQDAATGYLRSAAGHARAFEKLALEGDPERWLRALADLPETGDPDAILAQRIAQIDGGLFDRMIAAHEGWATKTGAAAAARLREFSEASAAKRVALLPKLASGIVTGEGNLAKNGPKDEHYPADAEQFREWWLPLVRLGPVLEWTRDAGASLRAASRFVSAYAQAKRARGLADFSDLIDWTLRLLDQPGIGEWVRFKLDQRIDHVLVDEAQDTNADQWAIIQALVDEYFTGDSEVEERFRTLFMVGDFKQAIYGFQGSDPQQFDAARARFKELADANIAAANENDDPLAFEELQVGTSFRSAPAILDLVNATIAHIRPETMGLADMPAPHRVSDRMEDVRSRVELWPPFVLEEDDEDAVGGEENWTDKRDRAFAGAMADAVKKMVDEEGVQPGDIMILLRRRSELASLIVARLFAAGVPVAGIDRLFLARPLAVQDLLAAMRFASQPRDDLSLACLLVGPLFGWSQERLQELAIGREGTLWDALRRDDGEDARTAVEGLSRMLAMADYVGPAIFLETILSGPLDGRRKLMKRLGEEARDPIDELLGQALDFEARETASLDAFLDRMSSDDTEIKRESAGVGDQVRVMTVHGSKGLEAPVVILGDATWDPDQGGVYGPVQFELDPVGRLPIIRPSKSRNELTAPFEQQMEVIEAKEREEHWRLLYVAMTRAEHRLIVAGTMPRPRSVNKPAKVSDESWHAQVRQTMEGMEDTVSIPAPWEGEQEGLALSRGSRVPGGRRSSATSEPTDLPAWLRDPAPQEARPPRPLSPSAIEGEDELTFPPMDASQQQAARRGTLIHALLERLPQVEAADRRDRAHAWLEHSHAVVDIAEREALIDAALGVIEDDRFAHLFGPGSLAEAPLAATLEDGRVIAGTVDRLLVTDDGVDVIDYKTGLNIPASVDEIPRAYRAQMKAYADALAVIFPGKKVRAHLLYSAGPTLLTLD</sequence>
<dbReference type="AlphaFoldDB" id="A0A9X2EFB1"/>
<keyword evidence="10" id="KW-0413">Isomerase</keyword>
<keyword evidence="3" id="KW-0227">DNA damage</keyword>
<dbReference type="Pfam" id="PF12705">
    <property type="entry name" value="PDDEXK_1"/>
    <property type="match status" value="1"/>
</dbReference>
<keyword evidence="5 15" id="KW-0347">Helicase</keyword>
<gene>
    <name evidence="19" type="primary">addA</name>
    <name evidence="19" type="ORF">NDO55_03490</name>
</gene>
<evidence type="ECO:0000256" key="15">
    <source>
        <dbReference type="PROSITE-ProRule" id="PRU00560"/>
    </source>
</evidence>
<evidence type="ECO:0000256" key="13">
    <source>
        <dbReference type="ARBA" id="ARBA00034923"/>
    </source>
</evidence>
<evidence type="ECO:0000256" key="8">
    <source>
        <dbReference type="ARBA" id="ARBA00023125"/>
    </source>
</evidence>
<evidence type="ECO:0000256" key="12">
    <source>
        <dbReference type="ARBA" id="ARBA00034808"/>
    </source>
</evidence>
<organism evidence="19 20">
    <name type="scientific">Sphingomicrobium sediminis</name>
    <dbReference type="NCBI Taxonomy" id="2950949"/>
    <lineage>
        <taxon>Bacteria</taxon>
        <taxon>Pseudomonadati</taxon>
        <taxon>Pseudomonadota</taxon>
        <taxon>Alphaproteobacteria</taxon>
        <taxon>Sphingomonadales</taxon>
        <taxon>Sphingomonadaceae</taxon>
        <taxon>Sphingomicrobium</taxon>
    </lineage>
</organism>
<evidence type="ECO:0000256" key="4">
    <source>
        <dbReference type="ARBA" id="ARBA00022801"/>
    </source>
</evidence>
<evidence type="ECO:0000313" key="19">
    <source>
        <dbReference type="EMBL" id="MCM8556878.1"/>
    </source>
</evidence>
<dbReference type="Gene3D" id="3.90.320.10">
    <property type="match status" value="1"/>
</dbReference>
<feature type="domain" description="UvrD-like helicase C-terminal" evidence="18">
    <location>
        <begin position="494"/>
        <end position="785"/>
    </location>
</feature>
<feature type="domain" description="UvrD-like helicase ATP-binding" evidence="17">
    <location>
        <begin position="7"/>
        <end position="493"/>
    </location>
</feature>
<dbReference type="GO" id="GO:0043138">
    <property type="term" value="F:3'-5' DNA helicase activity"/>
    <property type="evidence" value="ECO:0007669"/>
    <property type="project" value="UniProtKB-EC"/>
</dbReference>
<dbReference type="Gene3D" id="1.10.486.10">
    <property type="entry name" value="PCRA, domain 4"/>
    <property type="match status" value="1"/>
</dbReference>
<evidence type="ECO:0000256" key="3">
    <source>
        <dbReference type="ARBA" id="ARBA00022763"/>
    </source>
</evidence>
<keyword evidence="8" id="KW-0238">DNA-binding</keyword>
<evidence type="ECO:0000259" key="18">
    <source>
        <dbReference type="PROSITE" id="PS51217"/>
    </source>
</evidence>
<dbReference type="InterPro" id="IPR014151">
    <property type="entry name" value="DNA_helicase_AddA"/>
</dbReference>
<name>A0A9X2EFB1_9SPHN</name>
<proteinExistence type="predicted"/>
<dbReference type="NCBIfam" id="TIGR02784">
    <property type="entry name" value="addA_alphas"/>
    <property type="match status" value="1"/>
</dbReference>
<evidence type="ECO:0000256" key="11">
    <source>
        <dbReference type="ARBA" id="ARBA00034617"/>
    </source>
</evidence>
<dbReference type="PANTHER" id="PTHR11070">
    <property type="entry name" value="UVRD / RECB / PCRA DNA HELICASE FAMILY MEMBER"/>
    <property type="match status" value="1"/>
</dbReference>
<dbReference type="SUPFAM" id="SSF52980">
    <property type="entry name" value="Restriction endonuclease-like"/>
    <property type="match status" value="1"/>
</dbReference>
<dbReference type="RefSeq" id="WP_252112461.1">
    <property type="nucleotide sequence ID" value="NZ_JAMSHT010000001.1"/>
</dbReference>
<evidence type="ECO:0000256" key="16">
    <source>
        <dbReference type="SAM" id="MobiDB-lite"/>
    </source>
</evidence>
<dbReference type="PANTHER" id="PTHR11070:SF2">
    <property type="entry name" value="ATP-DEPENDENT DNA HELICASE SRS2"/>
    <property type="match status" value="1"/>
</dbReference>
<evidence type="ECO:0000256" key="14">
    <source>
        <dbReference type="ARBA" id="ARBA00048988"/>
    </source>
</evidence>
<protein>
    <recommendedName>
        <fullName evidence="12">DNA 3'-5' helicase</fullName>
        <ecNumber evidence="12">5.6.2.4</ecNumber>
    </recommendedName>
    <alternativeName>
        <fullName evidence="13">DNA 3'-5' helicase II</fullName>
    </alternativeName>
</protein>
<evidence type="ECO:0000256" key="2">
    <source>
        <dbReference type="ARBA" id="ARBA00022741"/>
    </source>
</evidence>
<keyword evidence="20" id="KW-1185">Reference proteome</keyword>
<dbReference type="PROSITE" id="PS51198">
    <property type="entry name" value="UVRD_HELICASE_ATP_BIND"/>
    <property type="match status" value="1"/>
</dbReference>
<dbReference type="InterPro" id="IPR011604">
    <property type="entry name" value="PDDEXK-like_dom_sf"/>
</dbReference>
<comment type="catalytic activity">
    <reaction evidence="14">
        <text>ATP + H2O = ADP + phosphate + H(+)</text>
        <dbReference type="Rhea" id="RHEA:13065"/>
        <dbReference type="ChEBI" id="CHEBI:15377"/>
        <dbReference type="ChEBI" id="CHEBI:15378"/>
        <dbReference type="ChEBI" id="CHEBI:30616"/>
        <dbReference type="ChEBI" id="CHEBI:43474"/>
        <dbReference type="ChEBI" id="CHEBI:456216"/>
        <dbReference type="EC" id="5.6.2.4"/>
    </reaction>
</comment>
<evidence type="ECO:0000256" key="1">
    <source>
        <dbReference type="ARBA" id="ARBA00022722"/>
    </source>
</evidence>
<dbReference type="GO" id="GO:0004527">
    <property type="term" value="F:exonuclease activity"/>
    <property type="evidence" value="ECO:0007669"/>
    <property type="project" value="UniProtKB-KW"/>
</dbReference>
<evidence type="ECO:0000256" key="10">
    <source>
        <dbReference type="ARBA" id="ARBA00023235"/>
    </source>
</evidence>
<dbReference type="InterPro" id="IPR014017">
    <property type="entry name" value="DNA_helicase_UvrD-like_C"/>
</dbReference>
<keyword evidence="1" id="KW-0540">Nuclease</keyword>
<dbReference type="GO" id="GO:0000725">
    <property type="term" value="P:recombinational repair"/>
    <property type="evidence" value="ECO:0007669"/>
    <property type="project" value="TreeGrafter"/>
</dbReference>
<dbReference type="GO" id="GO:0005524">
    <property type="term" value="F:ATP binding"/>
    <property type="evidence" value="ECO:0007669"/>
    <property type="project" value="UniProtKB-UniRule"/>
</dbReference>
<dbReference type="InterPro" id="IPR038726">
    <property type="entry name" value="PDDEXK_AddAB-type"/>
</dbReference>
<dbReference type="Gene3D" id="3.40.50.300">
    <property type="entry name" value="P-loop containing nucleotide triphosphate hydrolases"/>
    <property type="match status" value="3"/>
</dbReference>
<dbReference type="GO" id="GO:0033202">
    <property type="term" value="C:DNA helicase complex"/>
    <property type="evidence" value="ECO:0007669"/>
    <property type="project" value="TreeGrafter"/>
</dbReference>
<dbReference type="GO" id="GO:0003677">
    <property type="term" value="F:DNA binding"/>
    <property type="evidence" value="ECO:0007669"/>
    <property type="project" value="UniProtKB-KW"/>
</dbReference>
<accession>A0A9X2EFB1</accession>
<dbReference type="InterPro" id="IPR000212">
    <property type="entry name" value="DNA_helicase_UvrD/REP"/>
</dbReference>
<feature type="region of interest" description="Disordered" evidence="16">
    <location>
        <begin position="914"/>
        <end position="968"/>
    </location>
</feature>
<dbReference type="InterPro" id="IPR014016">
    <property type="entry name" value="UvrD-like_ATP-bd"/>
</dbReference>
<dbReference type="Pfam" id="PF00580">
    <property type="entry name" value="UvrD-helicase"/>
    <property type="match status" value="1"/>
</dbReference>
<reference evidence="19" key="1">
    <citation type="submission" date="2022-06" db="EMBL/GenBank/DDBJ databases">
        <title>Sphingomicrobium sedimins sp. nov., a marine bacterium isolated from tidal flat.</title>
        <authorList>
            <person name="Kim C.-H."/>
            <person name="Yoo Y."/>
            <person name="Kim J.-J."/>
        </authorList>
    </citation>
    <scope>NUCLEOTIDE SEQUENCE</scope>
    <source>
        <strain evidence="19">GRR-S6-50</strain>
    </source>
</reference>
<dbReference type="GO" id="GO:0005829">
    <property type="term" value="C:cytosol"/>
    <property type="evidence" value="ECO:0007669"/>
    <property type="project" value="TreeGrafter"/>
</dbReference>
<evidence type="ECO:0000259" key="17">
    <source>
        <dbReference type="PROSITE" id="PS51198"/>
    </source>
</evidence>
<evidence type="ECO:0000256" key="9">
    <source>
        <dbReference type="ARBA" id="ARBA00023204"/>
    </source>
</evidence>
<dbReference type="InterPro" id="IPR011335">
    <property type="entry name" value="Restrct_endonuc-II-like"/>
</dbReference>
<keyword evidence="2 15" id="KW-0547">Nucleotide-binding</keyword>
<dbReference type="EC" id="5.6.2.4" evidence="12"/>
<dbReference type="Gene3D" id="3.30.160.800">
    <property type="match status" value="1"/>
</dbReference>
<feature type="binding site" evidence="15">
    <location>
        <begin position="28"/>
        <end position="35"/>
    </location>
    <ligand>
        <name>ATP</name>
        <dbReference type="ChEBI" id="CHEBI:30616"/>
    </ligand>
</feature>
<comment type="caution">
    <text evidence="19">The sequence shown here is derived from an EMBL/GenBank/DDBJ whole genome shotgun (WGS) entry which is preliminary data.</text>
</comment>
<evidence type="ECO:0000256" key="6">
    <source>
        <dbReference type="ARBA" id="ARBA00022839"/>
    </source>
</evidence>
<dbReference type="EMBL" id="JAMSHT010000001">
    <property type="protein sequence ID" value="MCM8556878.1"/>
    <property type="molecule type" value="Genomic_DNA"/>
</dbReference>
<dbReference type="SUPFAM" id="SSF52540">
    <property type="entry name" value="P-loop containing nucleoside triphosphate hydrolases"/>
    <property type="match status" value="1"/>
</dbReference>
<dbReference type="InterPro" id="IPR027417">
    <property type="entry name" value="P-loop_NTPase"/>
</dbReference>
<keyword evidence="9" id="KW-0234">DNA repair</keyword>
<keyword evidence="4 15" id="KW-0378">Hydrolase</keyword>